<dbReference type="InterPro" id="IPR013087">
    <property type="entry name" value="Znf_C2H2_type"/>
</dbReference>
<feature type="domain" description="C2H2-type" evidence="3">
    <location>
        <begin position="77"/>
        <end position="108"/>
    </location>
</feature>
<proteinExistence type="predicted"/>
<dbReference type="PANTHER" id="PTHR36167:SF3">
    <property type="entry name" value="C2H2 FINGER DOMAIN TRANSCRIPTION FACTOR (EUROFUNG)-RELATED"/>
    <property type="match status" value="1"/>
</dbReference>
<dbReference type="AlphaFoldDB" id="A0A1X2ID32"/>
<dbReference type="Gene3D" id="3.30.160.60">
    <property type="entry name" value="Classic Zinc Finger"/>
    <property type="match status" value="1"/>
</dbReference>
<organism evidence="4 5">
    <name type="scientific">Absidia repens</name>
    <dbReference type="NCBI Taxonomy" id="90262"/>
    <lineage>
        <taxon>Eukaryota</taxon>
        <taxon>Fungi</taxon>
        <taxon>Fungi incertae sedis</taxon>
        <taxon>Mucoromycota</taxon>
        <taxon>Mucoromycotina</taxon>
        <taxon>Mucoromycetes</taxon>
        <taxon>Mucorales</taxon>
        <taxon>Cunninghamellaceae</taxon>
        <taxon>Absidia</taxon>
    </lineage>
</organism>
<gene>
    <name evidence="4" type="ORF">BCR42DRAFT_329986</name>
</gene>
<evidence type="ECO:0000256" key="1">
    <source>
        <dbReference type="PROSITE-ProRule" id="PRU00042"/>
    </source>
</evidence>
<evidence type="ECO:0000256" key="2">
    <source>
        <dbReference type="SAM" id="MobiDB-lite"/>
    </source>
</evidence>
<dbReference type="InterPro" id="IPR039327">
    <property type="entry name" value="CON7-like"/>
</dbReference>
<dbReference type="GO" id="GO:0008270">
    <property type="term" value="F:zinc ion binding"/>
    <property type="evidence" value="ECO:0007669"/>
    <property type="project" value="UniProtKB-KW"/>
</dbReference>
<keyword evidence="1" id="KW-0863">Zinc-finger</keyword>
<feature type="region of interest" description="Disordered" evidence="2">
    <location>
        <begin position="20"/>
        <end position="67"/>
    </location>
</feature>
<feature type="compositionally biased region" description="Basic and acidic residues" evidence="2">
    <location>
        <begin position="125"/>
        <end position="137"/>
    </location>
</feature>
<keyword evidence="1" id="KW-0862">Zinc</keyword>
<feature type="compositionally biased region" description="Polar residues" evidence="2">
    <location>
        <begin position="39"/>
        <end position="48"/>
    </location>
</feature>
<dbReference type="GO" id="GO:0006355">
    <property type="term" value="P:regulation of DNA-templated transcription"/>
    <property type="evidence" value="ECO:0007669"/>
    <property type="project" value="InterPro"/>
</dbReference>
<feature type="compositionally biased region" description="Basic and acidic residues" evidence="2">
    <location>
        <begin position="108"/>
        <end position="117"/>
    </location>
</feature>
<evidence type="ECO:0000313" key="4">
    <source>
        <dbReference type="EMBL" id="ORZ14212.1"/>
    </source>
</evidence>
<comment type="caution">
    <text evidence="4">The sequence shown here is derived from an EMBL/GenBank/DDBJ whole genome shotgun (WGS) entry which is preliminary data.</text>
</comment>
<feature type="compositionally biased region" description="Low complexity" evidence="2">
    <location>
        <begin position="20"/>
        <end position="32"/>
    </location>
</feature>
<dbReference type="EMBL" id="MCGE01000015">
    <property type="protein sequence ID" value="ORZ14212.1"/>
    <property type="molecule type" value="Genomic_DNA"/>
</dbReference>
<feature type="region of interest" description="Disordered" evidence="2">
    <location>
        <begin position="100"/>
        <end position="181"/>
    </location>
</feature>
<keyword evidence="1" id="KW-0479">Metal-binding</keyword>
<evidence type="ECO:0000259" key="3">
    <source>
        <dbReference type="PROSITE" id="PS50157"/>
    </source>
</evidence>
<dbReference type="CDD" id="cd22249">
    <property type="entry name" value="UDM1_RNF168_RNF169-like"/>
    <property type="match status" value="1"/>
</dbReference>
<sequence>MCPSTLPPTPIPFFYSNTTAYDSNNNTNNNNSQSRHRQASTSSNSSADNKAYSFVSIPGMNQRKRPRRRYDEIERLYHCTFSGCKKSYGTLNHLNSHVLMQNHGPKRHPSEFKEMRKEWRRQRKQREEQRKQAEKSNKQQQEQQQQILQQHPLPPQQQQQLQPTLTTAFHPPSSYIPTNFPLQSMPLSGFY</sequence>
<dbReference type="OrthoDB" id="1939603at2759"/>
<reference evidence="4 5" key="1">
    <citation type="submission" date="2016-07" db="EMBL/GenBank/DDBJ databases">
        <title>Pervasive Adenine N6-methylation of Active Genes in Fungi.</title>
        <authorList>
            <consortium name="DOE Joint Genome Institute"/>
            <person name="Mondo S.J."/>
            <person name="Dannebaum R.O."/>
            <person name="Kuo R.C."/>
            <person name="Labutti K."/>
            <person name="Haridas S."/>
            <person name="Kuo A."/>
            <person name="Salamov A."/>
            <person name="Ahrendt S.R."/>
            <person name="Lipzen A."/>
            <person name="Sullivan W."/>
            <person name="Andreopoulos W.B."/>
            <person name="Clum A."/>
            <person name="Lindquist E."/>
            <person name="Daum C."/>
            <person name="Ramamoorthy G.K."/>
            <person name="Gryganskyi A."/>
            <person name="Culley D."/>
            <person name="Magnuson J.K."/>
            <person name="James T.Y."/>
            <person name="O'Malley M.A."/>
            <person name="Stajich J.E."/>
            <person name="Spatafora J.W."/>
            <person name="Visel A."/>
            <person name="Grigoriev I.V."/>
        </authorList>
    </citation>
    <scope>NUCLEOTIDE SEQUENCE [LARGE SCALE GENOMIC DNA]</scope>
    <source>
        <strain evidence="4 5">NRRL 1336</strain>
    </source>
</reference>
<dbReference type="Proteomes" id="UP000193560">
    <property type="component" value="Unassembled WGS sequence"/>
</dbReference>
<keyword evidence="5" id="KW-1185">Reference proteome</keyword>
<accession>A0A1X2ID32</accession>
<evidence type="ECO:0000313" key="5">
    <source>
        <dbReference type="Proteomes" id="UP000193560"/>
    </source>
</evidence>
<dbReference type="PANTHER" id="PTHR36167">
    <property type="entry name" value="C2H2 FINGER DOMAIN TRANSCRIPTION FACTOR (EUROFUNG)-RELATED"/>
    <property type="match status" value="1"/>
</dbReference>
<feature type="compositionally biased region" description="Low complexity" evidence="2">
    <location>
        <begin position="139"/>
        <end position="165"/>
    </location>
</feature>
<dbReference type="PROSITE" id="PS00028">
    <property type="entry name" value="ZINC_FINGER_C2H2_1"/>
    <property type="match status" value="1"/>
</dbReference>
<dbReference type="PROSITE" id="PS50157">
    <property type="entry name" value="ZINC_FINGER_C2H2_2"/>
    <property type="match status" value="1"/>
</dbReference>
<protein>
    <recommendedName>
        <fullName evidence="3">C2H2-type domain-containing protein</fullName>
    </recommendedName>
</protein>
<name>A0A1X2ID32_9FUNG</name>
<dbReference type="STRING" id="90262.A0A1X2ID32"/>